<organism evidence="4 5">
    <name type="scientific">Hevea brasiliensis</name>
    <name type="common">Para rubber tree</name>
    <name type="synonym">Siphonia brasiliensis</name>
    <dbReference type="NCBI Taxonomy" id="3981"/>
    <lineage>
        <taxon>Eukaryota</taxon>
        <taxon>Viridiplantae</taxon>
        <taxon>Streptophyta</taxon>
        <taxon>Embryophyta</taxon>
        <taxon>Tracheophyta</taxon>
        <taxon>Spermatophyta</taxon>
        <taxon>Magnoliopsida</taxon>
        <taxon>eudicotyledons</taxon>
        <taxon>Gunneridae</taxon>
        <taxon>Pentapetalae</taxon>
        <taxon>rosids</taxon>
        <taxon>fabids</taxon>
        <taxon>Malpighiales</taxon>
        <taxon>Euphorbiaceae</taxon>
        <taxon>Crotonoideae</taxon>
        <taxon>Micrandreae</taxon>
        <taxon>Hevea</taxon>
    </lineage>
</organism>
<gene>
    <name evidence="4" type="ORF">GH714_024502</name>
</gene>
<dbReference type="GO" id="GO:0010333">
    <property type="term" value="F:terpene synthase activity"/>
    <property type="evidence" value="ECO:0007669"/>
    <property type="project" value="InterPro"/>
</dbReference>
<evidence type="ECO:0000256" key="1">
    <source>
        <dbReference type="ARBA" id="ARBA00001946"/>
    </source>
</evidence>
<dbReference type="Proteomes" id="UP000467840">
    <property type="component" value="Chromosome 15"/>
</dbReference>
<evidence type="ECO:0000313" key="5">
    <source>
        <dbReference type="Proteomes" id="UP000467840"/>
    </source>
</evidence>
<dbReference type="EMBL" id="JAAGAX010000005">
    <property type="protein sequence ID" value="KAF2314251.1"/>
    <property type="molecule type" value="Genomic_DNA"/>
</dbReference>
<dbReference type="InterPro" id="IPR036965">
    <property type="entry name" value="Terpene_synth_N_sf"/>
</dbReference>
<protein>
    <recommendedName>
        <fullName evidence="3">Terpene synthase N-terminal domain-containing protein</fullName>
    </recommendedName>
</protein>
<name>A0A6A6MKG5_HEVBR</name>
<evidence type="ECO:0000259" key="3">
    <source>
        <dbReference type="Pfam" id="PF01397"/>
    </source>
</evidence>
<dbReference type="InterPro" id="IPR001906">
    <property type="entry name" value="Terpene_synth_N"/>
</dbReference>
<dbReference type="InterPro" id="IPR008930">
    <property type="entry name" value="Terpenoid_cyclase/PrenylTrfase"/>
</dbReference>
<evidence type="ECO:0000313" key="4">
    <source>
        <dbReference type="EMBL" id="KAF2314251.1"/>
    </source>
</evidence>
<dbReference type="PANTHER" id="PTHR31225">
    <property type="entry name" value="OS04G0344100 PROTEIN-RELATED"/>
    <property type="match status" value="1"/>
</dbReference>
<dbReference type="AlphaFoldDB" id="A0A6A6MKG5"/>
<accession>A0A6A6MKG5</accession>
<comment type="caution">
    <text evidence="4">The sequence shown here is derived from an EMBL/GenBank/DDBJ whole genome shotgun (WGS) entry which is preliminary data.</text>
</comment>
<dbReference type="SUPFAM" id="SSF48239">
    <property type="entry name" value="Terpenoid cyclases/Protein prenyltransferases"/>
    <property type="match status" value="1"/>
</dbReference>
<reference evidence="4 5" key="1">
    <citation type="journal article" date="2020" name="Mol. Plant">
        <title>The Chromosome-Based Rubber Tree Genome Provides New Insights into Spurge Genome Evolution and Rubber Biosynthesis.</title>
        <authorList>
            <person name="Liu J."/>
            <person name="Shi C."/>
            <person name="Shi C.C."/>
            <person name="Li W."/>
            <person name="Zhang Q.J."/>
            <person name="Zhang Y."/>
            <person name="Li K."/>
            <person name="Lu H.F."/>
            <person name="Shi C."/>
            <person name="Zhu S.T."/>
            <person name="Xiao Z.Y."/>
            <person name="Nan H."/>
            <person name="Yue Y."/>
            <person name="Zhu X.G."/>
            <person name="Wu Y."/>
            <person name="Hong X.N."/>
            <person name="Fan G.Y."/>
            <person name="Tong Y."/>
            <person name="Zhang D."/>
            <person name="Mao C.L."/>
            <person name="Liu Y.L."/>
            <person name="Hao S.J."/>
            <person name="Liu W.Q."/>
            <person name="Lv M.Q."/>
            <person name="Zhang H.B."/>
            <person name="Liu Y."/>
            <person name="Hu-Tang G.R."/>
            <person name="Wang J.P."/>
            <person name="Wang J.H."/>
            <person name="Sun Y.H."/>
            <person name="Ni S.B."/>
            <person name="Chen W.B."/>
            <person name="Zhang X.C."/>
            <person name="Jiao Y.N."/>
            <person name="Eichler E.E."/>
            <person name="Li G.H."/>
            <person name="Liu X."/>
            <person name="Gao L.Z."/>
        </authorList>
    </citation>
    <scope>NUCLEOTIDE SEQUENCE [LARGE SCALE GENOMIC DNA]</scope>
    <source>
        <strain evidence="5">cv. GT1</strain>
        <tissue evidence="4">Leaf</tissue>
    </source>
</reference>
<evidence type="ECO:0000256" key="2">
    <source>
        <dbReference type="ARBA" id="ARBA00023239"/>
    </source>
</evidence>
<keyword evidence="5" id="KW-1185">Reference proteome</keyword>
<dbReference type="InterPro" id="IPR050148">
    <property type="entry name" value="Terpene_synthase-like"/>
</dbReference>
<sequence length="131" mass="14824">MNDSSIEGQFEGLKPQVRRMQIESGTHQPGQELGLIDSVPRLGVVYHFKTEIEDTLKKFNDREGKFKEPLMEDVVGVLSLYEAAHLGIRGENILDEAMVFTTTKLQLILPKLSPDLAEQVSHALNRPIRKR</sequence>
<feature type="domain" description="Terpene synthase N-terminal" evidence="3">
    <location>
        <begin position="54"/>
        <end position="124"/>
    </location>
</feature>
<comment type="cofactor">
    <cofactor evidence="1">
        <name>Mg(2+)</name>
        <dbReference type="ChEBI" id="CHEBI:18420"/>
    </cofactor>
</comment>
<dbReference type="Gene3D" id="1.50.10.130">
    <property type="entry name" value="Terpene synthase, N-terminal domain"/>
    <property type="match status" value="2"/>
</dbReference>
<keyword evidence="2" id="KW-0456">Lyase</keyword>
<dbReference type="GO" id="GO:0016114">
    <property type="term" value="P:terpenoid biosynthetic process"/>
    <property type="evidence" value="ECO:0007669"/>
    <property type="project" value="InterPro"/>
</dbReference>
<dbReference type="Pfam" id="PF01397">
    <property type="entry name" value="Terpene_synth"/>
    <property type="match status" value="1"/>
</dbReference>
<proteinExistence type="predicted"/>
<dbReference type="PANTHER" id="PTHR31225:SF221">
    <property type="entry name" value="(-)-GERMACRENE D SYNTHASE"/>
    <property type="match status" value="1"/>
</dbReference>